<feature type="non-terminal residue" evidence="3">
    <location>
        <position position="1"/>
    </location>
</feature>
<organism evidence="3 4">
    <name type="scientific">Reticulomyxa filosa</name>
    <dbReference type="NCBI Taxonomy" id="46433"/>
    <lineage>
        <taxon>Eukaryota</taxon>
        <taxon>Sar</taxon>
        <taxon>Rhizaria</taxon>
        <taxon>Retaria</taxon>
        <taxon>Foraminifera</taxon>
        <taxon>Monothalamids</taxon>
        <taxon>Reticulomyxidae</taxon>
        <taxon>Reticulomyxa</taxon>
    </lineage>
</organism>
<evidence type="ECO:0000256" key="1">
    <source>
        <dbReference type="SAM" id="Coils"/>
    </source>
</evidence>
<comment type="caution">
    <text evidence="3">The sequence shown here is derived from an EMBL/GenBank/DDBJ whole genome shotgun (WGS) entry which is preliminary data.</text>
</comment>
<dbReference type="AlphaFoldDB" id="X6MHC0"/>
<dbReference type="Proteomes" id="UP000023152">
    <property type="component" value="Unassembled WGS sequence"/>
</dbReference>
<evidence type="ECO:0000313" key="4">
    <source>
        <dbReference type="Proteomes" id="UP000023152"/>
    </source>
</evidence>
<evidence type="ECO:0008006" key="5">
    <source>
        <dbReference type="Google" id="ProtNLM"/>
    </source>
</evidence>
<feature type="compositionally biased region" description="Low complexity" evidence="2">
    <location>
        <begin position="45"/>
        <end position="62"/>
    </location>
</feature>
<protein>
    <recommendedName>
        <fullName evidence="5">Viral A-type inclusion protein</fullName>
    </recommendedName>
</protein>
<feature type="compositionally biased region" description="Basic and acidic residues" evidence="2">
    <location>
        <begin position="63"/>
        <end position="88"/>
    </location>
</feature>
<accession>X6MHC0</accession>
<evidence type="ECO:0000256" key="2">
    <source>
        <dbReference type="SAM" id="MobiDB-lite"/>
    </source>
</evidence>
<gene>
    <name evidence="3" type="ORF">RFI_24926</name>
</gene>
<sequence>TFFFFFSSHFIHKTIQKNQLDPTLTIQGNEAQSSLAKSPGPTHPNNNNNNNNGNQTAAATTDTTKKSNDKQERSNEDKNEKTSEEKGHYQTLINELHQSLESEKEKVRNIDREYSKIQAQYQKTENELSLGRQREKEYLTRIQQLESQPKHDEKFKALIQERDSLKTTVESLKAKLNRPEPTPTPTPTKSDIDSASADQDQTIHQLKTKLSQIQQQKVQLTQERDTYRLRAQNANETIAQIEHKLKRAEESKLRLIQEATEQMNQLRHYLKLYNDVSAKQ</sequence>
<feature type="coiled-coil region" evidence="1">
    <location>
        <begin position="93"/>
        <end position="127"/>
    </location>
</feature>
<proteinExistence type="predicted"/>
<reference evidence="3 4" key="1">
    <citation type="journal article" date="2013" name="Curr. Biol.">
        <title>The Genome of the Foraminiferan Reticulomyxa filosa.</title>
        <authorList>
            <person name="Glockner G."/>
            <person name="Hulsmann N."/>
            <person name="Schleicher M."/>
            <person name="Noegel A.A."/>
            <person name="Eichinger L."/>
            <person name="Gallinger C."/>
            <person name="Pawlowski J."/>
            <person name="Sierra R."/>
            <person name="Euteneuer U."/>
            <person name="Pillet L."/>
            <person name="Moustafa A."/>
            <person name="Platzer M."/>
            <person name="Groth M."/>
            <person name="Szafranski K."/>
            <person name="Schliwa M."/>
        </authorList>
    </citation>
    <scope>NUCLEOTIDE SEQUENCE [LARGE SCALE GENOMIC DNA]</scope>
</reference>
<feature type="region of interest" description="Disordered" evidence="2">
    <location>
        <begin position="172"/>
        <end position="198"/>
    </location>
</feature>
<keyword evidence="4" id="KW-1185">Reference proteome</keyword>
<feature type="region of interest" description="Disordered" evidence="2">
    <location>
        <begin position="31"/>
        <end position="88"/>
    </location>
</feature>
<feature type="coiled-coil region" evidence="1">
    <location>
        <begin position="203"/>
        <end position="265"/>
    </location>
</feature>
<dbReference type="EMBL" id="ASPP01021389">
    <property type="protein sequence ID" value="ETO12450.1"/>
    <property type="molecule type" value="Genomic_DNA"/>
</dbReference>
<evidence type="ECO:0000313" key="3">
    <source>
        <dbReference type="EMBL" id="ETO12450.1"/>
    </source>
</evidence>
<name>X6MHC0_RETFI</name>
<keyword evidence="1" id="KW-0175">Coiled coil</keyword>